<comment type="caution">
    <text evidence="9">The sequence shown here is derived from an EMBL/GenBank/DDBJ whole genome shotgun (WGS) entry which is preliminary data.</text>
</comment>
<dbReference type="OrthoDB" id="5694214at2"/>
<evidence type="ECO:0000256" key="5">
    <source>
        <dbReference type="ARBA" id="ARBA00023237"/>
    </source>
</evidence>
<evidence type="ECO:0000256" key="1">
    <source>
        <dbReference type="ARBA" id="ARBA00004442"/>
    </source>
</evidence>
<comment type="similarity">
    <text evidence="2">Belongs to the SusD family.</text>
</comment>
<dbReference type="InterPro" id="IPR011990">
    <property type="entry name" value="TPR-like_helical_dom_sf"/>
</dbReference>
<evidence type="ECO:0000256" key="6">
    <source>
        <dbReference type="SAM" id="SignalP"/>
    </source>
</evidence>
<keyword evidence="10" id="KW-1185">Reference proteome</keyword>
<dbReference type="GO" id="GO:0009279">
    <property type="term" value="C:cell outer membrane"/>
    <property type="evidence" value="ECO:0007669"/>
    <property type="project" value="UniProtKB-SubCell"/>
</dbReference>
<name>A0A2S9WSI8_9FLAO</name>
<dbReference type="Pfam" id="PF14322">
    <property type="entry name" value="SusD-like_3"/>
    <property type="match status" value="1"/>
</dbReference>
<dbReference type="InterPro" id="IPR012944">
    <property type="entry name" value="SusD_RagB_dom"/>
</dbReference>
<evidence type="ECO:0000259" key="8">
    <source>
        <dbReference type="Pfam" id="PF14322"/>
    </source>
</evidence>
<evidence type="ECO:0000256" key="4">
    <source>
        <dbReference type="ARBA" id="ARBA00023136"/>
    </source>
</evidence>
<reference evidence="9 10" key="1">
    <citation type="submission" date="2016-11" db="EMBL/GenBank/DDBJ databases">
        <title>Trade-off between light-utilization and light-protection in marine flavobacteria.</title>
        <authorList>
            <person name="Kumagai Y."/>
        </authorList>
    </citation>
    <scope>NUCLEOTIDE SEQUENCE [LARGE SCALE GENOMIC DNA]</scope>
    <source>
        <strain evidence="9 10">JCM 17109</strain>
    </source>
</reference>
<evidence type="ECO:0000259" key="7">
    <source>
        <dbReference type="Pfam" id="PF07980"/>
    </source>
</evidence>
<evidence type="ECO:0008006" key="11">
    <source>
        <dbReference type="Google" id="ProtNLM"/>
    </source>
</evidence>
<dbReference type="PROSITE" id="PS51257">
    <property type="entry name" value="PROKAR_LIPOPROTEIN"/>
    <property type="match status" value="1"/>
</dbReference>
<evidence type="ECO:0000256" key="3">
    <source>
        <dbReference type="ARBA" id="ARBA00022729"/>
    </source>
</evidence>
<keyword evidence="3 6" id="KW-0732">Signal</keyword>
<dbReference type="Gene3D" id="1.25.40.390">
    <property type="match status" value="1"/>
</dbReference>
<keyword evidence="4" id="KW-0472">Membrane</keyword>
<organism evidence="9 10">
    <name type="scientific">Nonlabens agnitus</name>
    <dbReference type="NCBI Taxonomy" id="870484"/>
    <lineage>
        <taxon>Bacteria</taxon>
        <taxon>Pseudomonadati</taxon>
        <taxon>Bacteroidota</taxon>
        <taxon>Flavobacteriia</taxon>
        <taxon>Flavobacteriales</taxon>
        <taxon>Flavobacteriaceae</taxon>
        <taxon>Nonlabens</taxon>
    </lineage>
</organism>
<gene>
    <name evidence="9" type="ORF">BST86_03695</name>
</gene>
<sequence length="459" mass="51803">MKINPYICALLSAFLLTACSDDFIDKEPITQISTGNLYQTQEDAEAVLISCYDGLQPDSYYGFDMLVYGDVRSDNCFAGGDNAANFQLDNFNVNPTNAIITRSFSQMYSAINRANTVLNRVEQMDEALFDTGRKEGILGEALFLRGLHYFNLVRLFGDVPLVTTETTSLDPAQLNVSRTAQQEVYDQIITDLLEAQSMLPDVPIDPERAAKGAAEALLSKVYLTLEDYPNVDVWTEAVMRRGYGLQTRFDNLFNQENKFNNEVIFAVRYLGDTEGNVFPELVLPTPEASFDFIKFNTPTPNSINQFQGGDNRAASSFVQRNGESFLYKWRNGEAFQSADYTIVLRYADVLLMRAEALNRINRTGDAITLLNRVRLRAGLPNYGGQTDTVSVDEAIFQERRLEFMYEGHRWFDLKRKGFAAVTEALDESKDISISEFELLLPIPQTELDRNPNLTQNPGY</sequence>
<protein>
    <recommendedName>
        <fullName evidence="11">RagB/SusD family nutrient uptake outer membrane protein</fullName>
    </recommendedName>
</protein>
<evidence type="ECO:0000313" key="10">
    <source>
        <dbReference type="Proteomes" id="UP000239532"/>
    </source>
</evidence>
<dbReference type="SUPFAM" id="SSF48452">
    <property type="entry name" value="TPR-like"/>
    <property type="match status" value="1"/>
</dbReference>
<dbReference type="EMBL" id="MQUC01000003">
    <property type="protein sequence ID" value="PRP66256.1"/>
    <property type="molecule type" value="Genomic_DNA"/>
</dbReference>
<evidence type="ECO:0000256" key="2">
    <source>
        <dbReference type="ARBA" id="ARBA00006275"/>
    </source>
</evidence>
<keyword evidence="5" id="KW-0998">Cell outer membrane</keyword>
<dbReference type="Proteomes" id="UP000239532">
    <property type="component" value="Unassembled WGS sequence"/>
</dbReference>
<feature type="domain" description="RagB/SusD" evidence="7">
    <location>
        <begin position="326"/>
        <end position="459"/>
    </location>
</feature>
<dbReference type="AlphaFoldDB" id="A0A2S9WSI8"/>
<proteinExistence type="inferred from homology"/>
<comment type="subcellular location">
    <subcellularLocation>
        <location evidence="1">Cell outer membrane</location>
    </subcellularLocation>
</comment>
<dbReference type="Pfam" id="PF07980">
    <property type="entry name" value="SusD_RagB"/>
    <property type="match status" value="1"/>
</dbReference>
<dbReference type="CDD" id="cd08977">
    <property type="entry name" value="SusD"/>
    <property type="match status" value="1"/>
</dbReference>
<feature type="domain" description="SusD-like N-terminal" evidence="8">
    <location>
        <begin position="23"/>
        <end position="223"/>
    </location>
</feature>
<accession>A0A2S9WSI8</accession>
<dbReference type="RefSeq" id="WP_105982095.1">
    <property type="nucleotide sequence ID" value="NZ_MQUC01000003.1"/>
</dbReference>
<feature type="signal peptide" evidence="6">
    <location>
        <begin position="1"/>
        <end position="20"/>
    </location>
</feature>
<evidence type="ECO:0000313" key="9">
    <source>
        <dbReference type="EMBL" id="PRP66256.1"/>
    </source>
</evidence>
<feature type="chain" id="PRO_5015581030" description="RagB/SusD family nutrient uptake outer membrane protein" evidence="6">
    <location>
        <begin position="21"/>
        <end position="459"/>
    </location>
</feature>
<dbReference type="InterPro" id="IPR033985">
    <property type="entry name" value="SusD-like_N"/>
</dbReference>